<keyword evidence="3" id="KW-0963">Cytoplasm</keyword>
<evidence type="ECO:0000259" key="10">
    <source>
        <dbReference type="PROSITE" id="PS51101"/>
    </source>
</evidence>
<feature type="domain" description="PTS EIIB type-4" evidence="10">
    <location>
        <begin position="142"/>
        <end position="307"/>
    </location>
</feature>
<name>A0AAW6XSD7_9LACO</name>
<gene>
    <name evidence="11" type="ORF">QP354_06220</name>
</gene>
<evidence type="ECO:0000256" key="4">
    <source>
        <dbReference type="ARBA" id="ARBA00022553"/>
    </source>
</evidence>
<dbReference type="GO" id="GO:0005737">
    <property type="term" value="C:cytoplasm"/>
    <property type="evidence" value="ECO:0007669"/>
    <property type="project" value="UniProtKB-SubCell"/>
</dbReference>
<dbReference type="GO" id="GO:0016301">
    <property type="term" value="F:kinase activity"/>
    <property type="evidence" value="ECO:0007669"/>
    <property type="project" value="UniProtKB-KW"/>
</dbReference>
<keyword evidence="8" id="KW-0418">Kinase</keyword>
<evidence type="ECO:0000256" key="2">
    <source>
        <dbReference type="ARBA" id="ARBA00022448"/>
    </source>
</evidence>
<dbReference type="GO" id="GO:0016020">
    <property type="term" value="C:membrane"/>
    <property type="evidence" value="ECO:0007669"/>
    <property type="project" value="InterPro"/>
</dbReference>
<dbReference type="PANTHER" id="PTHR33799">
    <property type="entry name" value="PTS PERMEASE-RELATED-RELATED"/>
    <property type="match status" value="1"/>
</dbReference>
<evidence type="ECO:0000256" key="7">
    <source>
        <dbReference type="ARBA" id="ARBA00022683"/>
    </source>
</evidence>
<evidence type="ECO:0000313" key="11">
    <source>
        <dbReference type="EMBL" id="MDK6868663.1"/>
    </source>
</evidence>
<feature type="domain" description="PTS EIIA type-4" evidence="9">
    <location>
        <begin position="1"/>
        <end position="129"/>
    </location>
</feature>
<dbReference type="Gene3D" id="3.40.50.510">
    <property type="entry name" value="Phosphotransferase system, mannose-type IIA component"/>
    <property type="match status" value="1"/>
</dbReference>
<dbReference type="Pfam" id="PF03830">
    <property type="entry name" value="PTSIIB_sorb"/>
    <property type="match status" value="1"/>
</dbReference>
<dbReference type="SUPFAM" id="SSF52728">
    <property type="entry name" value="PTS IIb component"/>
    <property type="match status" value="1"/>
</dbReference>
<dbReference type="GO" id="GO:0009401">
    <property type="term" value="P:phosphoenolpyruvate-dependent sugar phosphotransferase system"/>
    <property type="evidence" value="ECO:0007669"/>
    <property type="project" value="UniProtKB-KW"/>
</dbReference>
<dbReference type="Pfam" id="PF03610">
    <property type="entry name" value="EIIA-man"/>
    <property type="match status" value="1"/>
</dbReference>
<dbReference type="SUPFAM" id="SSF53062">
    <property type="entry name" value="PTS system fructose IIA component-like"/>
    <property type="match status" value="1"/>
</dbReference>
<evidence type="ECO:0000256" key="8">
    <source>
        <dbReference type="ARBA" id="ARBA00022777"/>
    </source>
</evidence>
<keyword evidence="2" id="KW-0813">Transport</keyword>
<dbReference type="RefSeq" id="WP_077410065.1">
    <property type="nucleotide sequence ID" value="NZ_JASOLY010000009.1"/>
</dbReference>
<proteinExistence type="predicted"/>
<dbReference type="AlphaFoldDB" id="A0AAW6XSD7"/>
<keyword evidence="7" id="KW-0598">Phosphotransferase system</keyword>
<evidence type="ECO:0000256" key="1">
    <source>
        <dbReference type="ARBA" id="ARBA00004496"/>
    </source>
</evidence>
<dbReference type="PROSITE" id="PS51101">
    <property type="entry name" value="PTS_EIIB_TYPE_4"/>
    <property type="match status" value="1"/>
</dbReference>
<protein>
    <submittedName>
        <fullName evidence="11">PTS sugar transporter subunit IIB</fullName>
    </submittedName>
</protein>
<evidence type="ECO:0000256" key="6">
    <source>
        <dbReference type="ARBA" id="ARBA00022679"/>
    </source>
</evidence>
<sequence>MNYLLISHGSYAKATLTSCEMITGTLRNVKAVEFKQTMNQQDLLHSIENTVSKFNNLDKLVLICDIKGGTPFNTALLFKKQHPDIKIISGLSLGLLLPIATGTSLDDSIKQVAQNISFFTEAKSIKKKVNDDPDWDIHQKLTPHTIKNVRIDERLIHGQVATMWTNKIGADRIMVVGDDIVKSSIQKTALKTAVPGGVHLSILTIDGAAKRINSGKYNGQNVFLIVRNPHILVELSKLNVKLPEINVGNMSSKSNSKQIAKSVAVTNDDIKEFNYLDQHGSHLYHQMVPADDPEDFMKLISNVSRGE</sequence>
<dbReference type="CDD" id="cd00001">
    <property type="entry name" value="PTS_IIB_man"/>
    <property type="match status" value="1"/>
</dbReference>
<dbReference type="Proteomes" id="UP001232113">
    <property type="component" value="Unassembled WGS sequence"/>
</dbReference>
<dbReference type="GO" id="GO:0008982">
    <property type="term" value="F:protein-N(PI)-phosphohistidine-sugar phosphotransferase activity"/>
    <property type="evidence" value="ECO:0007669"/>
    <property type="project" value="InterPro"/>
</dbReference>
<accession>A0AAW6XSD7</accession>
<dbReference type="InterPro" id="IPR004701">
    <property type="entry name" value="PTS_EIIA_man-typ"/>
</dbReference>
<dbReference type="EMBL" id="JASOLY010000009">
    <property type="protein sequence ID" value="MDK6868663.1"/>
    <property type="molecule type" value="Genomic_DNA"/>
</dbReference>
<evidence type="ECO:0000256" key="3">
    <source>
        <dbReference type="ARBA" id="ARBA00022490"/>
    </source>
</evidence>
<dbReference type="InterPro" id="IPR036667">
    <property type="entry name" value="PTS_IIB_sorbose-sp_sf"/>
</dbReference>
<dbReference type="PANTHER" id="PTHR33799:SF1">
    <property type="entry name" value="PTS SYSTEM MANNOSE-SPECIFIC EIIAB COMPONENT-RELATED"/>
    <property type="match status" value="1"/>
</dbReference>
<dbReference type="InterPro" id="IPR051471">
    <property type="entry name" value="Bacterial_PTS_sugar_comp"/>
</dbReference>
<organism evidence="11 12">
    <name type="scientific">Lactobacillus paragasseri</name>
    <dbReference type="NCBI Taxonomy" id="2107999"/>
    <lineage>
        <taxon>Bacteria</taxon>
        <taxon>Bacillati</taxon>
        <taxon>Bacillota</taxon>
        <taxon>Bacilli</taxon>
        <taxon>Lactobacillales</taxon>
        <taxon>Lactobacillaceae</taxon>
        <taxon>Lactobacillus</taxon>
    </lineage>
</organism>
<dbReference type="InterPro" id="IPR036662">
    <property type="entry name" value="PTS_EIIA_man-typ_sf"/>
</dbReference>
<keyword evidence="4" id="KW-0597">Phosphoprotein</keyword>
<comment type="subcellular location">
    <subcellularLocation>
        <location evidence="1">Cytoplasm</location>
    </subcellularLocation>
</comment>
<comment type="caution">
    <text evidence="11">The sequence shown here is derived from an EMBL/GenBank/DDBJ whole genome shotgun (WGS) entry which is preliminary data.</text>
</comment>
<evidence type="ECO:0000313" key="12">
    <source>
        <dbReference type="Proteomes" id="UP001232113"/>
    </source>
</evidence>
<dbReference type="PROSITE" id="PS51096">
    <property type="entry name" value="PTS_EIIA_TYPE_4"/>
    <property type="match status" value="1"/>
</dbReference>
<evidence type="ECO:0000256" key="5">
    <source>
        <dbReference type="ARBA" id="ARBA00022597"/>
    </source>
</evidence>
<dbReference type="Gene3D" id="3.40.35.10">
    <property type="entry name" value="Phosphotransferase system, sorbose subfamily IIB component"/>
    <property type="match status" value="1"/>
</dbReference>
<keyword evidence="5 11" id="KW-0762">Sugar transport</keyword>
<evidence type="ECO:0000259" key="9">
    <source>
        <dbReference type="PROSITE" id="PS51096"/>
    </source>
</evidence>
<reference evidence="11" key="1">
    <citation type="submission" date="2023-05" db="EMBL/GenBank/DDBJ databases">
        <title>Cataloging the Phylogenetic Diversity of Human Bladder Bacteria.</title>
        <authorList>
            <person name="Du J."/>
        </authorList>
    </citation>
    <scope>NUCLEOTIDE SEQUENCE</scope>
    <source>
        <strain evidence="11">UMB6975B</strain>
    </source>
</reference>
<keyword evidence="6" id="KW-0808">Transferase</keyword>
<dbReference type="InterPro" id="IPR004720">
    <property type="entry name" value="PTS_IIB_sorbose-sp"/>
</dbReference>